<evidence type="ECO:0000313" key="3">
    <source>
        <dbReference type="Proteomes" id="UP000468327"/>
    </source>
</evidence>
<proteinExistence type="predicted"/>
<gene>
    <name evidence="2" type="ORF">GO738_08875</name>
</gene>
<dbReference type="PANTHER" id="PTHR35813:SF1">
    <property type="entry name" value="INNER MEMBRANE PROTEIN YBAN"/>
    <property type="match status" value="1"/>
</dbReference>
<dbReference type="PANTHER" id="PTHR35813">
    <property type="entry name" value="INNER MEMBRANE PROTEIN YBAN"/>
    <property type="match status" value="1"/>
</dbReference>
<evidence type="ECO:0000313" key="2">
    <source>
        <dbReference type="EMBL" id="MVN15452.1"/>
    </source>
</evidence>
<name>A0A6N8II80_9ACTN</name>
<feature type="transmembrane region" description="Helical" evidence="1">
    <location>
        <begin position="112"/>
        <end position="132"/>
    </location>
</feature>
<dbReference type="Pfam" id="PF04304">
    <property type="entry name" value="DUF454"/>
    <property type="match status" value="1"/>
</dbReference>
<accession>A0A6N8II80</accession>
<keyword evidence="1" id="KW-1133">Transmembrane helix</keyword>
<dbReference type="Proteomes" id="UP000468327">
    <property type="component" value="Unassembled WGS sequence"/>
</dbReference>
<organism evidence="2 3">
    <name type="scientific">Gordonibacter urolithinfaciens</name>
    <dbReference type="NCBI Taxonomy" id="1335613"/>
    <lineage>
        <taxon>Bacteria</taxon>
        <taxon>Bacillati</taxon>
        <taxon>Actinomycetota</taxon>
        <taxon>Coriobacteriia</taxon>
        <taxon>Eggerthellales</taxon>
        <taxon>Eggerthellaceae</taxon>
        <taxon>Gordonibacter</taxon>
    </lineage>
</organism>
<reference evidence="2 3" key="1">
    <citation type="submission" date="2019-11" db="EMBL/GenBank/DDBJ databases">
        <title>Whole genome shotgun sequencing (WGS) data from Adlercreutzia equolifaciens ResAG-91, Eggerthella lenta MRI-F36, MRI-F37, MRI-F40, ResAG-49, ResAG-88, ResAG-121, ResAG-145, and Gordonibacter sp. ResAG-5, ResAG-26, ResAG-43, ResAG-50, ResAG-59.</title>
        <authorList>
            <person name="Stoll D.A."/>
            <person name="Danylec N."/>
            <person name="Franz C.M.A.P."/>
            <person name="Huch M."/>
        </authorList>
    </citation>
    <scope>NUCLEOTIDE SEQUENCE [LARGE SCALE GENOMIC DNA]</scope>
    <source>
        <strain evidence="2 3">ResAG-59</strain>
    </source>
</reference>
<keyword evidence="1" id="KW-0812">Transmembrane</keyword>
<dbReference type="GO" id="GO:0005886">
    <property type="term" value="C:plasma membrane"/>
    <property type="evidence" value="ECO:0007669"/>
    <property type="project" value="TreeGrafter"/>
</dbReference>
<comment type="caution">
    <text evidence="2">The sequence shown here is derived from an EMBL/GenBank/DDBJ whole genome shotgun (WGS) entry which is preliminary data.</text>
</comment>
<keyword evidence="3" id="KW-1185">Reference proteome</keyword>
<dbReference type="InterPro" id="IPR007401">
    <property type="entry name" value="DUF454"/>
</dbReference>
<dbReference type="AlphaFoldDB" id="A0A6N8II80"/>
<feature type="transmembrane region" description="Helical" evidence="1">
    <location>
        <begin position="19"/>
        <end position="40"/>
    </location>
</feature>
<evidence type="ECO:0000256" key="1">
    <source>
        <dbReference type="SAM" id="Phobius"/>
    </source>
</evidence>
<protein>
    <submittedName>
        <fullName evidence="2">DUF454 family protein</fullName>
    </submittedName>
</protein>
<dbReference type="EMBL" id="WPOC01000012">
    <property type="protein sequence ID" value="MVN15452.1"/>
    <property type="molecule type" value="Genomic_DNA"/>
</dbReference>
<keyword evidence="1" id="KW-0472">Membrane</keyword>
<sequence length="202" mass="20796">MQEAEGEQRARSGRRAVHYAWAAAGFAAFGLGALGAVMPVLPTTPFLLVAAFCFARSSERLNAWFRSTKLYRTVLEGYVAKRSMTVKAKVTLLIPTTIMLSLSFALMGSIPVGRVVVAVIWVAHVVYFGFVVKTERAGAAHGNGAGAGEGAVLVAAVEAAGVASAAGAGSAVAEPVRKSATASEALRHAPVAARLRADGEGA</sequence>